<dbReference type="PANTHER" id="PTHR37984">
    <property type="entry name" value="PROTEIN CBG26694"/>
    <property type="match status" value="1"/>
</dbReference>
<accession>A0AAV7W3X2</accession>
<gene>
    <name evidence="3" type="ORF">NDU88_002722</name>
</gene>
<dbReference type="Pfam" id="PF17921">
    <property type="entry name" value="Integrase_H2C2"/>
    <property type="match status" value="1"/>
</dbReference>
<dbReference type="Proteomes" id="UP001066276">
    <property type="component" value="Chromosome 1_2"/>
</dbReference>
<evidence type="ECO:0000313" key="3">
    <source>
        <dbReference type="EMBL" id="KAJ1207331.1"/>
    </source>
</evidence>
<dbReference type="FunFam" id="1.10.340.70:FF:000004">
    <property type="entry name" value="Retrovirus-related Pol polyprotein from transposon 297-like Protein"/>
    <property type="match status" value="1"/>
</dbReference>
<dbReference type="EMBL" id="JANPWB010000002">
    <property type="protein sequence ID" value="KAJ1207331.1"/>
    <property type="molecule type" value="Genomic_DNA"/>
</dbReference>
<evidence type="ECO:0000313" key="4">
    <source>
        <dbReference type="Proteomes" id="UP001066276"/>
    </source>
</evidence>
<proteinExistence type="predicted"/>
<comment type="caution">
    <text evidence="3">The sequence shown here is derived from an EMBL/GenBank/DDBJ whole genome shotgun (WGS) entry which is preliminary data.</text>
</comment>
<evidence type="ECO:0000256" key="1">
    <source>
        <dbReference type="ARBA" id="ARBA00039658"/>
    </source>
</evidence>
<evidence type="ECO:0000259" key="2">
    <source>
        <dbReference type="Pfam" id="PF17921"/>
    </source>
</evidence>
<dbReference type="InterPro" id="IPR041588">
    <property type="entry name" value="Integrase_H2C2"/>
</dbReference>
<keyword evidence="4" id="KW-1185">Reference proteome</keyword>
<name>A0AAV7W3X2_PLEWA</name>
<dbReference type="InterPro" id="IPR050951">
    <property type="entry name" value="Retrovirus_Pol_polyprotein"/>
</dbReference>
<reference evidence="3" key="1">
    <citation type="journal article" date="2022" name="bioRxiv">
        <title>Sequencing and chromosome-scale assembly of the giantPleurodeles waltlgenome.</title>
        <authorList>
            <person name="Brown T."/>
            <person name="Elewa A."/>
            <person name="Iarovenko S."/>
            <person name="Subramanian E."/>
            <person name="Araus A.J."/>
            <person name="Petzold A."/>
            <person name="Susuki M."/>
            <person name="Suzuki K.-i.T."/>
            <person name="Hayashi T."/>
            <person name="Toyoda A."/>
            <person name="Oliveira C."/>
            <person name="Osipova E."/>
            <person name="Leigh N.D."/>
            <person name="Simon A."/>
            <person name="Yun M.H."/>
        </authorList>
    </citation>
    <scope>NUCLEOTIDE SEQUENCE</scope>
    <source>
        <strain evidence="3">20211129_DDA</strain>
        <tissue evidence="3">Liver</tissue>
    </source>
</reference>
<dbReference type="Gene3D" id="1.10.340.70">
    <property type="match status" value="1"/>
</dbReference>
<feature type="domain" description="Integrase zinc-binding" evidence="2">
    <location>
        <begin position="141"/>
        <end position="190"/>
    </location>
</feature>
<organism evidence="3 4">
    <name type="scientific">Pleurodeles waltl</name>
    <name type="common">Iberian ribbed newt</name>
    <dbReference type="NCBI Taxonomy" id="8319"/>
    <lineage>
        <taxon>Eukaryota</taxon>
        <taxon>Metazoa</taxon>
        <taxon>Chordata</taxon>
        <taxon>Craniata</taxon>
        <taxon>Vertebrata</taxon>
        <taxon>Euteleostomi</taxon>
        <taxon>Amphibia</taxon>
        <taxon>Batrachia</taxon>
        <taxon>Caudata</taxon>
        <taxon>Salamandroidea</taxon>
        <taxon>Salamandridae</taxon>
        <taxon>Pleurodelinae</taxon>
        <taxon>Pleurodeles</taxon>
    </lineage>
</organism>
<dbReference type="PANTHER" id="PTHR37984:SF15">
    <property type="entry name" value="INTEGRASE CATALYTIC DOMAIN-CONTAINING PROTEIN"/>
    <property type="match status" value="1"/>
</dbReference>
<sequence>MDHKPLVQLFSTTGAQRATPRIANWQYRFLMYDYHVEYVPGATNLFADCLSHLPSGIVHGGEGIDEDVLVCSIDCHLDGAVTEFEWKEACEKDDQIKEVMEGILQQWSACRSNRCEAYKQVFGELSVVNHILMRADVLVVTEGMRNRILTLCHEGHIGMRAMKRRIRENFWWPGLDKGVEHFVSDCPECVISDKSQVTLPTPVEAIEVPNKEWSKIAVDIIGPVVLSGGVV</sequence>
<dbReference type="AlphaFoldDB" id="A0AAV7W3X2"/>
<protein>
    <recommendedName>
        <fullName evidence="1">Gypsy retrotransposon integrase-like protein 1</fullName>
    </recommendedName>
</protein>